<comment type="similarity">
    <text evidence="1">Belongs to the peptidase A1 family.</text>
</comment>
<dbReference type="AlphaFoldDB" id="A0A1M2VSZ2"/>
<dbReference type="PANTHER" id="PTHR47966">
    <property type="entry name" value="BETA-SITE APP-CLEAVING ENZYME, ISOFORM A-RELATED"/>
    <property type="match status" value="1"/>
</dbReference>
<proteinExistence type="inferred from homology"/>
<dbReference type="Pfam" id="PF00026">
    <property type="entry name" value="Asp"/>
    <property type="match status" value="1"/>
</dbReference>
<dbReference type="InterPro" id="IPR021109">
    <property type="entry name" value="Peptidase_aspartic_dom_sf"/>
</dbReference>
<dbReference type="PROSITE" id="PS51767">
    <property type="entry name" value="PEPTIDASE_A1"/>
    <property type="match status" value="1"/>
</dbReference>
<dbReference type="GO" id="GO:0004190">
    <property type="term" value="F:aspartic-type endopeptidase activity"/>
    <property type="evidence" value="ECO:0007669"/>
    <property type="project" value="InterPro"/>
</dbReference>
<accession>A0A1M2VSZ2</accession>
<protein>
    <submittedName>
        <fullName evidence="4">Cathepsin E-B</fullName>
    </submittedName>
</protein>
<dbReference type="InterPro" id="IPR001461">
    <property type="entry name" value="Aspartic_peptidase_A1"/>
</dbReference>
<evidence type="ECO:0000259" key="3">
    <source>
        <dbReference type="PROSITE" id="PS51767"/>
    </source>
</evidence>
<dbReference type="CDD" id="cd05471">
    <property type="entry name" value="pepsin_like"/>
    <property type="match status" value="1"/>
</dbReference>
<dbReference type="Gene3D" id="2.40.70.10">
    <property type="entry name" value="Acid Proteases"/>
    <property type="match status" value="2"/>
</dbReference>
<dbReference type="SUPFAM" id="SSF50630">
    <property type="entry name" value="Acid proteases"/>
    <property type="match status" value="1"/>
</dbReference>
<dbReference type="OMA" id="PCTSNHT"/>
<evidence type="ECO:0000313" key="5">
    <source>
        <dbReference type="Proteomes" id="UP000184267"/>
    </source>
</evidence>
<dbReference type="OrthoDB" id="3089at2759"/>
<organism evidence="4 5">
    <name type="scientific">Trametes pubescens</name>
    <name type="common">White-rot fungus</name>
    <dbReference type="NCBI Taxonomy" id="154538"/>
    <lineage>
        <taxon>Eukaryota</taxon>
        <taxon>Fungi</taxon>
        <taxon>Dikarya</taxon>
        <taxon>Basidiomycota</taxon>
        <taxon>Agaricomycotina</taxon>
        <taxon>Agaricomycetes</taxon>
        <taxon>Polyporales</taxon>
        <taxon>Polyporaceae</taxon>
        <taxon>Trametes</taxon>
    </lineage>
</organism>
<dbReference type="Proteomes" id="UP000184267">
    <property type="component" value="Unassembled WGS sequence"/>
</dbReference>
<evidence type="ECO:0000256" key="1">
    <source>
        <dbReference type="ARBA" id="ARBA00007447"/>
    </source>
</evidence>
<dbReference type="EMBL" id="MNAD01000762">
    <property type="protein sequence ID" value="OJT10642.1"/>
    <property type="molecule type" value="Genomic_DNA"/>
</dbReference>
<dbReference type="STRING" id="154538.A0A1M2VSZ2"/>
<keyword evidence="5" id="KW-1185">Reference proteome</keyword>
<reference evidence="4 5" key="1">
    <citation type="submission" date="2016-10" db="EMBL/GenBank/DDBJ databases">
        <title>Genome sequence of the basidiomycete white-rot fungus Trametes pubescens.</title>
        <authorList>
            <person name="Makela M.R."/>
            <person name="Granchi Z."/>
            <person name="Peng M."/>
            <person name="De Vries R.P."/>
            <person name="Grigoriev I."/>
            <person name="Riley R."/>
            <person name="Hilden K."/>
        </authorList>
    </citation>
    <scope>NUCLEOTIDE SEQUENCE [LARGE SCALE GENOMIC DNA]</scope>
    <source>
        <strain evidence="4 5">FBCC735</strain>
    </source>
</reference>
<feature type="region of interest" description="Disordered" evidence="2">
    <location>
        <begin position="403"/>
        <end position="464"/>
    </location>
</feature>
<dbReference type="InterPro" id="IPR034164">
    <property type="entry name" value="Pepsin-like_dom"/>
</dbReference>
<evidence type="ECO:0000256" key="2">
    <source>
        <dbReference type="SAM" id="MobiDB-lite"/>
    </source>
</evidence>
<dbReference type="InterPro" id="IPR033121">
    <property type="entry name" value="PEPTIDASE_A1"/>
</dbReference>
<name>A0A1M2VSZ2_TRAPU</name>
<dbReference type="PANTHER" id="PTHR47966:SF51">
    <property type="entry name" value="BETA-SITE APP-CLEAVING ENZYME, ISOFORM A-RELATED"/>
    <property type="match status" value="1"/>
</dbReference>
<sequence length="490" mass="49950">MSSTCRTKQCRQSTATPYDVSKTFKASGGSVDLRYGDSVTGTHADGPVGRDTVTLAGLTLEGQSLAAINDTDNSAISNGGAGILGLGFPAQSFVQAAVINAEIPNTVGTDTFVEQTAKSGPLVPRLILADEIDDPLFAITLQRDTIDVSGEGQITIGQLPDGVDNSTITWVPVRLYDSADGGLDAPSFAPKEVYPLRWEVEIDAVYLDGKKLADSTQQPNGISKPSVSALIDTGNSLIRGPSDVVNNILSTVSPAYAADSTASPLLPCDEGHTLTFQIGGQLFPVDPRDFVAQNKQGDATNCVASNVVSTDAPSAGALFSWNLGDPFLKSNMVVFYYGNLTHPSVDPPRMGFVSLVPQNAEALLDDAVGDAKSAAGAFESTAEAAPTASSLILEGAASASAISESTSSTPAATRTSTPSSASASASPSSPAAPAATLTATATASTTPKSAPVASVSASPSSSPNAAAPRLVGGWWLALPTLSLLASLCIL</sequence>
<comment type="caution">
    <text evidence="4">The sequence shown here is derived from an EMBL/GenBank/DDBJ whole genome shotgun (WGS) entry which is preliminary data.</text>
</comment>
<evidence type="ECO:0000313" key="4">
    <source>
        <dbReference type="EMBL" id="OJT10642.1"/>
    </source>
</evidence>
<dbReference type="GO" id="GO:0006508">
    <property type="term" value="P:proteolysis"/>
    <property type="evidence" value="ECO:0007669"/>
    <property type="project" value="InterPro"/>
</dbReference>
<gene>
    <name evidence="4" type="ORF">TRAPUB_12836</name>
</gene>
<feature type="domain" description="Peptidase A1" evidence="3">
    <location>
        <begin position="1"/>
        <end position="353"/>
    </location>
</feature>